<dbReference type="PANTHER" id="PTHR32285:SF155">
    <property type="entry name" value="PROTEIN TRICHOME BIREFRINGENCE-LIKE 36"/>
    <property type="match status" value="1"/>
</dbReference>
<evidence type="ECO:0000256" key="1">
    <source>
        <dbReference type="ARBA" id="ARBA00007727"/>
    </source>
</evidence>
<dbReference type="GO" id="GO:0005794">
    <property type="term" value="C:Golgi apparatus"/>
    <property type="evidence" value="ECO:0007669"/>
    <property type="project" value="TreeGrafter"/>
</dbReference>
<protein>
    <recommendedName>
        <fullName evidence="2">Trichome birefringence-like C-terminal domain-containing protein</fullName>
    </recommendedName>
</protein>
<organism evidence="3 4">
    <name type="scientific">Canna indica</name>
    <name type="common">Indian-shot</name>
    <dbReference type="NCBI Taxonomy" id="4628"/>
    <lineage>
        <taxon>Eukaryota</taxon>
        <taxon>Viridiplantae</taxon>
        <taxon>Streptophyta</taxon>
        <taxon>Embryophyta</taxon>
        <taxon>Tracheophyta</taxon>
        <taxon>Spermatophyta</taxon>
        <taxon>Magnoliopsida</taxon>
        <taxon>Liliopsida</taxon>
        <taxon>Zingiberales</taxon>
        <taxon>Cannaceae</taxon>
        <taxon>Canna</taxon>
    </lineage>
</organism>
<dbReference type="EMBL" id="CP136892">
    <property type="protein sequence ID" value="WOL01549.1"/>
    <property type="molecule type" value="Genomic_DNA"/>
</dbReference>
<reference evidence="3 4" key="1">
    <citation type="submission" date="2023-10" db="EMBL/GenBank/DDBJ databases">
        <title>Chromosome-scale genome assembly provides insights into flower coloration mechanisms of Canna indica.</title>
        <authorList>
            <person name="Li C."/>
        </authorList>
    </citation>
    <scope>NUCLEOTIDE SEQUENCE [LARGE SCALE GENOMIC DNA]</scope>
    <source>
        <tissue evidence="3">Flower</tissue>
    </source>
</reference>
<dbReference type="AlphaFoldDB" id="A0AAQ3K5H3"/>
<evidence type="ECO:0000313" key="3">
    <source>
        <dbReference type="EMBL" id="WOL01549.1"/>
    </source>
</evidence>
<dbReference type="PANTHER" id="PTHR32285">
    <property type="entry name" value="PROTEIN TRICHOME BIREFRINGENCE-LIKE 9-RELATED"/>
    <property type="match status" value="1"/>
</dbReference>
<dbReference type="Pfam" id="PF13839">
    <property type="entry name" value="PC-Esterase"/>
    <property type="match status" value="1"/>
</dbReference>
<comment type="similarity">
    <text evidence="1">Belongs to the PC-esterase family. TBL subfamily.</text>
</comment>
<proteinExistence type="inferred from homology"/>
<accession>A0AAQ3K5H3</accession>
<dbReference type="InterPro" id="IPR026057">
    <property type="entry name" value="TBL_C"/>
</dbReference>
<gene>
    <name evidence="3" type="ORF">Cni_G10266</name>
</gene>
<name>A0AAQ3K5H3_9LILI</name>
<dbReference type="InterPro" id="IPR029962">
    <property type="entry name" value="TBL"/>
</dbReference>
<evidence type="ECO:0000259" key="2">
    <source>
        <dbReference type="Pfam" id="PF13839"/>
    </source>
</evidence>
<keyword evidence="4" id="KW-1185">Reference proteome</keyword>
<dbReference type="GO" id="GO:0016413">
    <property type="term" value="F:O-acetyltransferase activity"/>
    <property type="evidence" value="ECO:0007669"/>
    <property type="project" value="InterPro"/>
</dbReference>
<sequence length="103" mass="11813">MLVGDSIVRKQWESLVCLVEAVIPSDKKLVSSNGPSITFHIMDFPASIEFTWAPLLVELKDEENKKVLHLDSIGENAKYWLGVDVLMFDSAHWWWTHSGKWTL</sequence>
<feature type="domain" description="Trichome birefringence-like C-terminal" evidence="2">
    <location>
        <begin position="1"/>
        <end position="98"/>
    </location>
</feature>
<evidence type="ECO:0000313" key="4">
    <source>
        <dbReference type="Proteomes" id="UP001327560"/>
    </source>
</evidence>
<dbReference type="Proteomes" id="UP001327560">
    <property type="component" value="Chromosome 3"/>
</dbReference>